<evidence type="ECO:0000313" key="2">
    <source>
        <dbReference type="EMBL" id="CAK0905394.1"/>
    </source>
</evidence>
<gene>
    <name evidence="2" type="ORF">PCOR1329_LOCUS81119</name>
</gene>
<protein>
    <submittedName>
        <fullName evidence="2">Uncharacterized protein</fullName>
    </submittedName>
</protein>
<name>A0ABN9Y0Q9_9DINO</name>
<feature type="compositionally biased region" description="Low complexity" evidence="1">
    <location>
        <begin position="18"/>
        <end position="34"/>
    </location>
</feature>
<feature type="compositionally biased region" description="Low complexity" evidence="1">
    <location>
        <begin position="41"/>
        <end position="53"/>
    </location>
</feature>
<feature type="region of interest" description="Disordered" evidence="1">
    <location>
        <begin position="190"/>
        <end position="224"/>
    </location>
</feature>
<reference evidence="2" key="1">
    <citation type="submission" date="2023-10" db="EMBL/GenBank/DDBJ databases">
        <authorList>
            <person name="Chen Y."/>
            <person name="Shah S."/>
            <person name="Dougan E. K."/>
            <person name="Thang M."/>
            <person name="Chan C."/>
        </authorList>
    </citation>
    <scope>NUCLEOTIDE SEQUENCE [LARGE SCALE GENOMIC DNA]</scope>
</reference>
<dbReference type="Proteomes" id="UP001189429">
    <property type="component" value="Unassembled WGS sequence"/>
</dbReference>
<dbReference type="EMBL" id="CAUYUJ010021553">
    <property type="protein sequence ID" value="CAK0905394.1"/>
    <property type="molecule type" value="Genomic_DNA"/>
</dbReference>
<proteinExistence type="predicted"/>
<accession>A0ABN9Y0Q9</accession>
<keyword evidence="3" id="KW-1185">Reference proteome</keyword>
<evidence type="ECO:0000256" key="1">
    <source>
        <dbReference type="SAM" id="MobiDB-lite"/>
    </source>
</evidence>
<feature type="region of interest" description="Disordered" evidence="1">
    <location>
        <begin position="1"/>
        <end position="160"/>
    </location>
</feature>
<organism evidence="2 3">
    <name type="scientific">Prorocentrum cordatum</name>
    <dbReference type="NCBI Taxonomy" id="2364126"/>
    <lineage>
        <taxon>Eukaryota</taxon>
        <taxon>Sar</taxon>
        <taxon>Alveolata</taxon>
        <taxon>Dinophyceae</taxon>
        <taxon>Prorocentrales</taxon>
        <taxon>Prorocentraceae</taxon>
        <taxon>Prorocentrum</taxon>
    </lineage>
</organism>
<feature type="non-terminal residue" evidence="2">
    <location>
        <position position="1"/>
    </location>
</feature>
<evidence type="ECO:0000313" key="3">
    <source>
        <dbReference type="Proteomes" id="UP001189429"/>
    </source>
</evidence>
<feature type="compositionally biased region" description="Pro residues" evidence="1">
    <location>
        <begin position="64"/>
        <end position="75"/>
    </location>
</feature>
<sequence length="262" mass="26484">LSPAARRPLGEGGPPGEPAGRGSRASSPPSASGDAADRRAAGAFGSARGSCSSNLGEAGAAPLLTPPSQPIPLLAPPSGRSSAERGPLARALVGRGCPEPGGEDEISPISRDAAVSFPTLFGWPQQAPPRRVDDAGAPPWPMSAGGEAPRAGDRGHSYSPLLAVGHEPSCSKDSFASPGEVLRLLQDVQQASPAKAPAALSGGEESRGDCSPAREDRWAAAPQDASREVARVRARITAELDCLTEALAESFASGPAAVRRAD</sequence>
<feature type="compositionally biased region" description="Basic and acidic residues" evidence="1">
    <location>
        <begin position="204"/>
        <end position="218"/>
    </location>
</feature>
<comment type="caution">
    <text evidence="2">The sequence shown here is derived from an EMBL/GenBank/DDBJ whole genome shotgun (WGS) entry which is preliminary data.</text>
</comment>